<dbReference type="AlphaFoldDB" id="A0A8C4R2U6"/>
<keyword evidence="3" id="KW-1015">Disulfide bond</keyword>
<keyword evidence="5" id="KW-0393">Immunoglobulin domain</keyword>
<organism evidence="8 9">
    <name type="scientific">Eptatretus burgeri</name>
    <name type="common">Inshore hagfish</name>
    <dbReference type="NCBI Taxonomy" id="7764"/>
    <lineage>
        <taxon>Eukaryota</taxon>
        <taxon>Metazoa</taxon>
        <taxon>Chordata</taxon>
        <taxon>Craniata</taxon>
        <taxon>Vertebrata</taxon>
        <taxon>Cyclostomata</taxon>
        <taxon>Myxini</taxon>
        <taxon>Myxiniformes</taxon>
        <taxon>Myxinidae</taxon>
        <taxon>Eptatretinae</taxon>
        <taxon>Eptatretus</taxon>
    </lineage>
</organism>
<evidence type="ECO:0000256" key="2">
    <source>
        <dbReference type="ARBA" id="ARBA00023136"/>
    </source>
</evidence>
<dbReference type="PANTHER" id="PTHR11640:SF31">
    <property type="entry name" value="IRREGULAR CHIASM C-ROUGHEST PROTEIN-RELATED"/>
    <property type="match status" value="1"/>
</dbReference>
<feature type="domain" description="Ig-like" evidence="7">
    <location>
        <begin position="1"/>
        <end position="61"/>
    </location>
</feature>
<feature type="domain" description="Ig-like" evidence="7">
    <location>
        <begin position="92"/>
        <end position="159"/>
    </location>
</feature>
<evidence type="ECO:0000256" key="1">
    <source>
        <dbReference type="ARBA" id="ARBA00004479"/>
    </source>
</evidence>
<dbReference type="PROSITE" id="PS50835">
    <property type="entry name" value="IG_LIKE"/>
    <property type="match status" value="2"/>
</dbReference>
<reference evidence="8" key="1">
    <citation type="submission" date="2025-08" db="UniProtKB">
        <authorList>
            <consortium name="Ensembl"/>
        </authorList>
    </citation>
    <scope>IDENTIFICATION</scope>
</reference>
<keyword evidence="6" id="KW-1133">Transmembrane helix</keyword>
<dbReference type="InterPro" id="IPR036179">
    <property type="entry name" value="Ig-like_dom_sf"/>
</dbReference>
<evidence type="ECO:0000313" key="8">
    <source>
        <dbReference type="Ensembl" id="ENSEBUP00000023926.1"/>
    </source>
</evidence>
<dbReference type="SMART" id="SM00408">
    <property type="entry name" value="IGc2"/>
    <property type="match status" value="2"/>
</dbReference>
<dbReference type="GO" id="GO:0005886">
    <property type="term" value="C:plasma membrane"/>
    <property type="evidence" value="ECO:0007669"/>
    <property type="project" value="TreeGrafter"/>
</dbReference>
<dbReference type="GO" id="GO:0005911">
    <property type="term" value="C:cell-cell junction"/>
    <property type="evidence" value="ECO:0007669"/>
    <property type="project" value="TreeGrafter"/>
</dbReference>
<keyword evidence="4" id="KW-0325">Glycoprotein</keyword>
<dbReference type="InterPro" id="IPR013783">
    <property type="entry name" value="Ig-like_fold"/>
</dbReference>
<name>A0A8C4R2U6_EPTBU</name>
<dbReference type="Gene3D" id="2.60.40.10">
    <property type="entry name" value="Immunoglobulins"/>
    <property type="match status" value="2"/>
</dbReference>
<protein>
    <recommendedName>
        <fullName evidence="7">Ig-like domain-containing protein</fullName>
    </recommendedName>
</protein>
<dbReference type="SUPFAM" id="SSF48726">
    <property type="entry name" value="Immunoglobulin"/>
    <property type="match status" value="1"/>
</dbReference>
<feature type="transmembrane region" description="Helical" evidence="6">
    <location>
        <begin position="164"/>
        <end position="186"/>
    </location>
</feature>
<sequence>MVGDNVVVTCLTTGSGPVNFFWTKDHARFSDGTNLQLDHVNLDTAGQYSCIAYLVASRNISKTQSIDIHVFGPPTLGVAEELITVYYFIKQIRLSCRAVANPKPTIMWSTNGTVKLLFKKEQHLVISNLVVKQEAISGNTIKCEARNPHGAATKLFRLRKVHCLGVTSLLMFLLGTLILILTLIVCTKRYHRLSQ</sequence>
<dbReference type="GO" id="GO:0098609">
    <property type="term" value="P:cell-cell adhesion"/>
    <property type="evidence" value="ECO:0007669"/>
    <property type="project" value="TreeGrafter"/>
</dbReference>
<evidence type="ECO:0000256" key="4">
    <source>
        <dbReference type="ARBA" id="ARBA00023180"/>
    </source>
</evidence>
<keyword evidence="2 6" id="KW-0472">Membrane</keyword>
<keyword evidence="9" id="KW-1185">Reference proteome</keyword>
<dbReference type="InterPro" id="IPR007110">
    <property type="entry name" value="Ig-like_dom"/>
</dbReference>
<dbReference type="Proteomes" id="UP000694388">
    <property type="component" value="Unplaced"/>
</dbReference>
<evidence type="ECO:0000313" key="9">
    <source>
        <dbReference type="Proteomes" id="UP000694388"/>
    </source>
</evidence>
<comment type="subcellular location">
    <subcellularLocation>
        <location evidence="1">Membrane</location>
        <topology evidence="1">Single-pass type I membrane protein</topology>
    </subcellularLocation>
</comment>
<accession>A0A8C4R2U6</accession>
<dbReference type="InterPro" id="IPR003598">
    <property type="entry name" value="Ig_sub2"/>
</dbReference>
<evidence type="ECO:0000259" key="7">
    <source>
        <dbReference type="PROSITE" id="PS50835"/>
    </source>
</evidence>
<evidence type="ECO:0000256" key="6">
    <source>
        <dbReference type="SAM" id="Phobius"/>
    </source>
</evidence>
<evidence type="ECO:0000256" key="5">
    <source>
        <dbReference type="ARBA" id="ARBA00023319"/>
    </source>
</evidence>
<dbReference type="GO" id="GO:0050839">
    <property type="term" value="F:cell adhesion molecule binding"/>
    <property type="evidence" value="ECO:0007669"/>
    <property type="project" value="TreeGrafter"/>
</dbReference>
<evidence type="ECO:0000256" key="3">
    <source>
        <dbReference type="ARBA" id="ARBA00023157"/>
    </source>
</evidence>
<keyword evidence="6" id="KW-0812">Transmembrane</keyword>
<proteinExistence type="predicted"/>
<dbReference type="PANTHER" id="PTHR11640">
    <property type="entry name" value="NEPHRIN"/>
    <property type="match status" value="1"/>
</dbReference>
<dbReference type="Ensembl" id="ENSEBUT00000024503.1">
    <property type="protein sequence ID" value="ENSEBUP00000023926.1"/>
    <property type="gene ID" value="ENSEBUG00000014744.1"/>
</dbReference>
<dbReference type="InterPro" id="IPR051275">
    <property type="entry name" value="Cell_adhesion_signaling"/>
</dbReference>
<reference evidence="8" key="2">
    <citation type="submission" date="2025-09" db="UniProtKB">
        <authorList>
            <consortium name="Ensembl"/>
        </authorList>
    </citation>
    <scope>IDENTIFICATION</scope>
</reference>